<dbReference type="Pfam" id="PF16868">
    <property type="entry name" value="NMT1_3"/>
    <property type="match status" value="1"/>
</dbReference>
<sequence>MKNFIKLVLVTALIFSFAASASAATFINIGTGSTGGTYYPVGAAMAKVWNSSISGMKANAQSTGGTAQNLALLGKGEAEVIFADGLYFFAYEGKGAFEGKAMKNLCGLAPLYAEPIHFLVAKGSNIKSIKDLKGKRVSVGAVGSGTEVTVRTLLKANGIDPDKDIKAENLGLSDTASAFADKNIDAGLTVGALGIAGVVEIATLGTAELRDFEPEVIDKLCKELPYYLPFDIPANTYKGQTKPVKAMASWNVLITNDKLDTDTAYQMTKALYEKKQDILNVSSRLSSMSPENLKYIQVPIHPGALKYYKEIGAVK</sequence>
<name>A0A1B2I3G3_9BACT</name>
<dbReference type="AlphaFoldDB" id="A0A1B2I3G3"/>
<dbReference type="EMBL" id="CP016757">
    <property type="protein sequence ID" value="ANZ44487.1"/>
    <property type="molecule type" value="Genomic_DNA"/>
</dbReference>
<dbReference type="KEGG" id="cpor:BED41_04940"/>
<dbReference type="GeneID" id="83057201"/>
<proteinExistence type="predicted"/>
<dbReference type="InterPro" id="IPR011852">
    <property type="entry name" value="TRAP_TAXI"/>
</dbReference>
<protein>
    <submittedName>
        <fullName evidence="1">C4-dicarboxylate ABC transporter substrate-binding protein</fullName>
    </submittedName>
</protein>
<dbReference type="STRING" id="1197717.BED41_04940"/>
<dbReference type="CDD" id="cd13520">
    <property type="entry name" value="PBP2_TAXI_TRAP"/>
    <property type="match status" value="1"/>
</dbReference>
<dbReference type="Proteomes" id="UP000093044">
    <property type="component" value="Chromosome"/>
</dbReference>
<dbReference type="RefSeq" id="WP_066743675.1">
    <property type="nucleotide sequence ID" value="NZ_CALCLR010000123.1"/>
</dbReference>
<accession>A0A1B2I3G3</accession>
<evidence type="ECO:0000313" key="1">
    <source>
        <dbReference type="EMBL" id="ANZ44487.1"/>
    </source>
</evidence>
<reference evidence="1" key="1">
    <citation type="submission" date="2016-08" db="EMBL/GenBank/DDBJ databases">
        <title>Complete genome of Cloacibacillus porcorum.</title>
        <authorList>
            <person name="Looft T."/>
            <person name="Bayles D.O."/>
            <person name="Alt D.P."/>
        </authorList>
    </citation>
    <scope>NUCLEOTIDE SEQUENCE [LARGE SCALE GENOMIC DNA]</scope>
    <source>
        <strain evidence="1">CL-84</strain>
    </source>
</reference>
<dbReference type="SUPFAM" id="SSF53850">
    <property type="entry name" value="Periplasmic binding protein-like II"/>
    <property type="match status" value="1"/>
</dbReference>
<gene>
    <name evidence="1" type="ORF">BED41_04940</name>
</gene>
<dbReference type="OrthoDB" id="9776669at2"/>
<evidence type="ECO:0000313" key="2">
    <source>
        <dbReference type="Proteomes" id="UP000093044"/>
    </source>
</evidence>
<dbReference type="PANTHER" id="PTHR42941:SF1">
    <property type="entry name" value="SLL1037 PROTEIN"/>
    <property type="match status" value="1"/>
</dbReference>
<keyword evidence="2" id="KW-1185">Reference proteome</keyword>
<dbReference type="NCBIfam" id="TIGR02122">
    <property type="entry name" value="TRAP_TAXI"/>
    <property type="match status" value="1"/>
</dbReference>
<dbReference type="PANTHER" id="PTHR42941">
    <property type="entry name" value="SLL1037 PROTEIN"/>
    <property type="match status" value="1"/>
</dbReference>
<dbReference type="Gene3D" id="3.40.190.10">
    <property type="entry name" value="Periplasmic binding protein-like II"/>
    <property type="match status" value="2"/>
</dbReference>
<organism evidence="1 2">
    <name type="scientific">Cloacibacillus porcorum</name>
    <dbReference type="NCBI Taxonomy" id="1197717"/>
    <lineage>
        <taxon>Bacteria</taxon>
        <taxon>Thermotogati</taxon>
        <taxon>Synergistota</taxon>
        <taxon>Synergistia</taxon>
        <taxon>Synergistales</taxon>
        <taxon>Synergistaceae</taxon>
        <taxon>Cloacibacillus</taxon>
    </lineage>
</organism>